<comment type="caution">
    <text evidence="1">The sequence shown here is derived from an EMBL/GenBank/DDBJ whole genome shotgun (WGS) entry which is preliminary data.</text>
</comment>
<sequence>TPIETKKPLVKDEEAVDVLGHSKDITSSSCEEDF</sequence>
<name>A0A699SJC8_TANCI</name>
<gene>
    <name evidence="1" type="ORF">Tci_869409</name>
</gene>
<dbReference type="EMBL" id="BKCJ011166120">
    <property type="protein sequence ID" value="GFC97439.1"/>
    <property type="molecule type" value="Genomic_DNA"/>
</dbReference>
<dbReference type="AlphaFoldDB" id="A0A699SJC8"/>
<proteinExistence type="predicted"/>
<feature type="non-terminal residue" evidence="1">
    <location>
        <position position="1"/>
    </location>
</feature>
<organism evidence="1">
    <name type="scientific">Tanacetum cinerariifolium</name>
    <name type="common">Dalmatian daisy</name>
    <name type="synonym">Chrysanthemum cinerariifolium</name>
    <dbReference type="NCBI Taxonomy" id="118510"/>
    <lineage>
        <taxon>Eukaryota</taxon>
        <taxon>Viridiplantae</taxon>
        <taxon>Streptophyta</taxon>
        <taxon>Embryophyta</taxon>
        <taxon>Tracheophyta</taxon>
        <taxon>Spermatophyta</taxon>
        <taxon>Magnoliopsida</taxon>
        <taxon>eudicotyledons</taxon>
        <taxon>Gunneridae</taxon>
        <taxon>Pentapetalae</taxon>
        <taxon>asterids</taxon>
        <taxon>campanulids</taxon>
        <taxon>Asterales</taxon>
        <taxon>Asteraceae</taxon>
        <taxon>Asteroideae</taxon>
        <taxon>Anthemideae</taxon>
        <taxon>Anthemidinae</taxon>
        <taxon>Tanacetum</taxon>
    </lineage>
</organism>
<accession>A0A699SJC8</accession>
<evidence type="ECO:0000313" key="1">
    <source>
        <dbReference type="EMBL" id="GFC97439.1"/>
    </source>
</evidence>
<protein>
    <submittedName>
        <fullName evidence="1">Uncharacterized protein</fullName>
    </submittedName>
</protein>
<reference evidence="1" key="1">
    <citation type="journal article" date="2019" name="Sci. Rep.">
        <title>Draft genome of Tanacetum cinerariifolium, the natural source of mosquito coil.</title>
        <authorList>
            <person name="Yamashiro T."/>
            <person name="Shiraishi A."/>
            <person name="Satake H."/>
            <person name="Nakayama K."/>
        </authorList>
    </citation>
    <scope>NUCLEOTIDE SEQUENCE</scope>
</reference>